<name>A0A6J5LXY8_9CAUD</name>
<accession>A0A6J5LXY8</accession>
<dbReference type="EMBL" id="LR796350">
    <property type="protein sequence ID" value="CAB4139348.1"/>
    <property type="molecule type" value="Genomic_DNA"/>
</dbReference>
<sequence>MSKKKPNLADKILDYIKRNEKEQPIPPGYKGILEWCKVLGCSRRKWGIMLHDLLKTTKVKAVRIRRVDKGKIRMFNFYKIDEAFLREMRK</sequence>
<reference evidence="1" key="1">
    <citation type="submission" date="2020-04" db="EMBL/GenBank/DDBJ databases">
        <authorList>
            <person name="Chiriac C."/>
            <person name="Salcher M."/>
            <person name="Ghai R."/>
            <person name="Kavagutti S V."/>
        </authorList>
    </citation>
    <scope>NUCLEOTIDE SEQUENCE</scope>
</reference>
<evidence type="ECO:0000313" key="1">
    <source>
        <dbReference type="EMBL" id="CAB4139348.1"/>
    </source>
</evidence>
<organism evidence="1">
    <name type="scientific">uncultured Caudovirales phage</name>
    <dbReference type="NCBI Taxonomy" id="2100421"/>
    <lineage>
        <taxon>Viruses</taxon>
        <taxon>Duplodnaviria</taxon>
        <taxon>Heunggongvirae</taxon>
        <taxon>Uroviricota</taxon>
        <taxon>Caudoviricetes</taxon>
        <taxon>Peduoviridae</taxon>
        <taxon>Maltschvirus</taxon>
        <taxon>Maltschvirus maltsch</taxon>
    </lineage>
</organism>
<proteinExistence type="predicted"/>
<gene>
    <name evidence="1" type="ORF">UFOVP340_30</name>
</gene>
<protein>
    <submittedName>
        <fullName evidence="1">Uncharacterized protein</fullName>
    </submittedName>
</protein>